<dbReference type="PANTHER" id="PTHR41523">
    <property type="entry name" value="TWO-COMPONENT SYSTEM SENSOR PROTEIN"/>
    <property type="match status" value="1"/>
</dbReference>
<dbReference type="PANTHER" id="PTHR41523:SF7">
    <property type="entry name" value="HISTIDINE KINASE"/>
    <property type="match status" value="1"/>
</dbReference>
<evidence type="ECO:0000256" key="4">
    <source>
        <dbReference type="ARBA" id="ARBA00022679"/>
    </source>
</evidence>
<comment type="catalytic activity">
    <reaction evidence="1">
        <text>ATP + protein L-histidine = ADP + protein N-phospho-L-histidine.</text>
        <dbReference type="EC" id="2.7.13.3"/>
    </reaction>
</comment>
<dbReference type="InterPro" id="IPR005467">
    <property type="entry name" value="His_kinase_dom"/>
</dbReference>
<evidence type="ECO:0000256" key="6">
    <source>
        <dbReference type="ARBA" id="ARBA00022777"/>
    </source>
</evidence>
<evidence type="ECO:0000256" key="7">
    <source>
        <dbReference type="ARBA" id="ARBA00022840"/>
    </source>
</evidence>
<dbReference type="SUPFAM" id="SSF55874">
    <property type="entry name" value="ATPase domain of HSP90 chaperone/DNA topoisomerase II/histidine kinase"/>
    <property type="match status" value="1"/>
</dbReference>
<name>A0A3G8H7P4_9BURK</name>
<reference evidence="10" key="1">
    <citation type="submission" date="2018-11" db="EMBL/GenBank/DDBJ databases">
        <title>FDA dAtabase for Regulatory Grade micrObial Sequences (FDA-ARGOS): Supporting development and validation of Infectious Disease Dx tests.</title>
        <authorList>
            <person name="Goldberg B."/>
            <person name="Campos J."/>
            <person name="Tallon L."/>
            <person name="Sadzewicz L."/>
            <person name="Zhao X."/>
            <person name="Vavikolanu K."/>
            <person name="Mehta A."/>
            <person name="Aluvathingal J."/>
            <person name="Nadendla S."/>
            <person name="Geyer C."/>
            <person name="Nandy P."/>
            <person name="Yan Y."/>
            <person name="Sichtig H."/>
        </authorList>
    </citation>
    <scope>NUCLEOTIDE SEQUENCE [LARGE SCALE GENOMIC DNA]</scope>
    <source>
        <strain evidence="10">FDAARGOS_614</strain>
    </source>
</reference>
<dbReference type="InterPro" id="IPR003594">
    <property type="entry name" value="HATPase_dom"/>
</dbReference>
<keyword evidence="4" id="KW-0808">Transferase</keyword>
<proteinExistence type="predicted"/>
<dbReference type="InterPro" id="IPR003018">
    <property type="entry name" value="GAF"/>
</dbReference>
<dbReference type="InterPro" id="IPR004358">
    <property type="entry name" value="Sig_transdc_His_kin-like_C"/>
</dbReference>
<organism evidence="9 10">
    <name type="scientific">Cupriavidus pauculus</name>
    <dbReference type="NCBI Taxonomy" id="82633"/>
    <lineage>
        <taxon>Bacteria</taxon>
        <taxon>Pseudomonadati</taxon>
        <taxon>Pseudomonadota</taxon>
        <taxon>Betaproteobacteria</taxon>
        <taxon>Burkholderiales</taxon>
        <taxon>Burkholderiaceae</taxon>
        <taxon>Cupriavidus</taxon>
    </lineage>
</organism>
<dbReference type="GO" id="GO:0004673">
    <property type="term" value="F:protein histidine kinase activity"/>
    <property type="evidence" value="ECO:0007669"/>
    <property type="project" value="UniProtKB-EC"/>
</dbReference>
<dbReference type="InterPro" id="IPR029016">
    <property type="entry name" value="GAF-like_dom_sf"/>
</dbReference>
<dbReference type="EC" id="2.7.13.3" evidence="2"/>
<dbReference type="InterPro" id="IPR011495">
    <property type="entry name" value="Sig_transdc_His_kin_sub2_dim/P"/>
</dbReference>
<protein>
    <recommendedName>
        <fullName evidence="2">histidine kinase</fullName>
        <ecNumber evidence="2">2.7.13.3</ecNumber>
    </recommendedName>
</protein>
<evidence type="ECO:0000259" key="8">
    <source>
        <dbReference type="PROSITE" id="PS50109"/>
    </source>
</evidence>
<evidence type="ECO:0000256" key="1">
    <source>
        <dbReference type="ARBA" id="ARBA00000085"/>
    </source>
</evidence>
<dbReference type="EMBL" id="CP033970">
    <property type="protein sequence ID" value="AZG16486.1"/>
    <property type="molecule type" value="Genomic_DNA"/>
</dbReference>
<dbReference type="Pfam" id="PF13185">
    <property type="entry name" value="GAF_2"/>
    <property type="match status" value="1"/>
</dbReference>
<dbReference type="Pfam" id="PF07568">
    <property type="entry name" value="HisKA_2"/>
    <property type="match status" value="1"/>
</dbReference>
<dbReference type="GO" id="GO:0005524">
    <property type="term" value="F:ATP binding"/>
    <property type="evidence" value="ECO:0007669"/>
    <property type="project" value="UniProtKB-KW"/>
</dbReference>
<dbReference type="InterPro" id="IPR036890">
    <property type="entry name" value="HATPase_C_sf"/>
</dbReference>
<keyword evidence="5" id="KW-0547">Nucleotide-binding</keyword>
<evidence type="ECO:0000256" key="3">
    <source>
        <dbReference type="ARBA" id="ARBA00022553"/>
    </source>
</evidence>
<dbReference type="OrthoDB" id="9767435at2"/>
<dbReference type="AlphaFoldDB" id="A0A3G8H7P4"/>
<dbReference type="SUPFAM" id="SSF55781">
    <property type="entry name" value="GAF domain-like"/>
    <property type="match status" value="1"/>
</dbReference>
<dbReference type="Pfam" id="PF02518">
    <property type="entry name" value="HATPase_c"/>
    <property type="match status" value="1"/>
</dbReference>
<dbReference type="SMART" id="SM00387">
    <property type="entry name" value="HATPase_c"/>
    <property type="match status" value="1"/>
</dbReference>
<dbReference type="Proteomes" id="UP000270411">
    <property type="component" value="Chromosome 2"/>
</dbReference>
<dbReference type="PROSITE" id="PS50109">
    <property type="entry name" value="HIS_KIN"/>
    <property type="match status" value="1"/>
</dbReference>
<evidence type="ECO:0000313" key="10">
    <source>
        <dbReference type="Proteomes" id="UP000270411"/>
    </source>
</evidence>
<feature type="domain" description="Histidine kinase" evidence="8">
    <location>
        <begin position="215"/>
        <end position="407"/>
    </location>
</feature>
<dbReference type="Gene3D" id="3.30.450.40">
    <property type="match status" value="1"/>
</dbReference>
<gene>
    <name evidence="9" type="ORF">EHF44_24195</name>
</gene>
<dbReference type="Gene3D" id="3.30.565.10">
    <property type="entry name" value="Histidine kinase-like ATPase, C-terminal domain"/>
    <property type="match status" value="1"/>
</dbReference>
<evidence type="ECO:0000256" key="2">
    <source>
        <dbReference type="ARBA" id="ARBA00012438"/>
    </source>
</evidence>
<sequence length="407" mass="43405">MICRGQAMRSAQTATLAASMGDIVAAPGQTVPLQEVLRQRQLFAEMVEAMQGDVTLQQVLDSAVRTAAQGCGAPMGKVLELDAARGTLVIRSHHGLKAADMGREVGEAASGNPPGEALRQAAPVVDADVRRRPRDVLPAIFVENAVVTSVNLPLINHDGAYGVLEVDFRETVEIGALEMSFLASVAGMLAECIEKHRAQAALALERDAKALLLREQQHRVRNNFQMIIAMVQRSTFLASEDGRKPLREIERRIFAMASLYNHLLGLSEQAQHADLGRYLGGLAASFDEFYDLKASGIAFNLDVQFGLVADLDRCTTIGIIVNELVANAVEHAFAGGSGEIRVSLAASPPRGCVVRVSDDGRGLPAGPGEEGVGLRTVRRMLEGIGGRLDVASATGQGAAWTITVDRL</sequence>
<dbReference type="KEGG" id="cpau:EHF44_24195"/>
<evidence type="ECO:0000313" key="9">
    <source>
        <dbReference type="EMBL" id="AZG16486.1"/>
    </source>
</evidence>
<dbReference type="PRINTS" id="PR00344">
    <property type="entry name" value="BCTRLSENSOR"/>
</dbReference>
<keyword evidence="3" id="KW-0597">Phosphoprotein</keyword>
<evidence type="ECO:0000256" key="5">
    <source>
        <dbReference type="ARBA" id="ARBA00022741"/>
    </source>
</evidence>
<accession>A0A3G8H7P4</accession>
<keyword evidence="7" id="KW-0067">ATP-binding</keyword>
<keyword evidence="6" id="KW-0418">Kinase</keyword>